<keyword evidence="2" id="KW-1185">Reference proteome</keyword>
<organism evidence="1 2">
    <name type="scientific">Pyronema omphalodes (strain CBS 100304)</name>
    <name type="common">Pyronema confluens</name>
    <dbReference type="NCBI Taxonomy" id="1076935"/>
    <lineage>
        <taxon>Eukaryota</taxon>
        <taxon>Fungi</taxon>
        <taxon>Dikarya</taxon>
        <taxon>Ascomycota</taxon>
        <taxon>Pezizomycotina</taxon>
        <taxon>Pezizomycetes</taxon>
        <taxon>Pezizales</taxon>
        <taxon>Pyronemataceae</taxon>
        <taxon>Pyronema</taxon>
    </lineage>
</organism>
<sequence>MSSYQVHNGCCQFLADRGCKKYCFQHIIGLMRVLRINIMIGFRAISVINFVLTEYAT</sequence>
<reference evidence="1 2" key="1">
    <citation type="journal article" date="2013" name="PLoS Genet.">
        <title>The genome and development-dependent transcriptomes of Pyronema confluens: a window into fungal evolution.</title>
        <authorList>
            <person name="Traeger S."/>
            <person name="Altegoer F."/>
            <person name="Freitag M."/>
            <person name="Gabaldon T."/>
            <person name="Kempken F."/>
            <person name="Kumar A."/>
            <person name="Marcet-Houben M."/>
            <person name="Poggeler S."/>
            <person name="Stajich J.E."/>
            <person name="Nowrousian M."/>
        </authorList>
    </citation>
    <scope>NUCLEOTIDE SEQUENCE [LARGE SCALE GENOMIC DNA]</scope>
    <source>
        <strain evidence="2">CBS 100304</strain>
        <tissue evidence="1">Vegetative mycelium</tissue>
    </source>
</reference>
<evidence type="ECO:0000313" key="2">
    <source>
        <dbReference type="Proteomes" id="UP000018144"/>
    </source>
</evidence>
<accession>U4LLZ6</accession>
<gene>
    <name evidence="1" type="ORF">PCON_08552</name>
</gene>
<proteinExistence type="predicted"/>
<dbReference type="Proteomes" id="UP000018144">
    <property type="component" value="Unassembled WGS sequence"/>
</dbReference>
<dbReference type="AlphaFoldDB" id="U4LLZ6"/>
<evidence type="ECO:0000313" key="1">
    <source>
        <dbReference type="EMBL" id="CCX30355.1"/>
    </source>
</evidence>
<protein>
    <submittedName>
        <fullName evidence="1">Uncharacterized protein</fullName>
    </submittedName>
</protein>
<dbReference type="EMBL" id="HF935439">
    <property type="protein sequence ID" value="CCX30355.1"/>
    <property type="molecule type" value="Genomic_DNA"/>
</dbReference>
<name>U4LLZ6_PYROM</name>